<feature type="compositionally biased region" description="Basic and acidic residues" evidence="2">
    <location>
        <begin position="609"/>
        <end position="626"/>
    </location>
</feature>
<sequence length="657" mass="74431">MAQSEANRRRQQDGSTTTTTTPTTTTLTTGPDGDLEPSTIPATCCCWWFIDNNKGGRQHLRGPYTVSQMGVLFDVGTLTDITQVWKAPDGEWRALKQAKDLIQDMDTQVADDKIQEVEKQGEQQQQRQQQQRLPLDKIPSTEIRQCTSCITAQREGYCDLTYFWDRPNKMWLLWDEYEVLCRNTGITEGLITNNKILRGGGRDIISTTGIQSNHDPTRQQQQKKKKKNNKDAAGAGAIYVPLDDPEKEAKRKKRREYRARKKLKQQAGLWKARVKEENNSSIYISGLPDDSTVEELYDLFKLAGAIKRDLETGHYKIKIYGLNDDDDDNNNNNGSSWGIEEEEGEKKRVPTSSSSSSRRTGDALISYQSVESVPIAIDRYDDYKLREDCRIHVARASFDHYGDSTVKRDKVDNTPDDDDVANHLDNDTLKLMASRNNKRRLKLLELRRKEVEAAASWEDDQAGRDRAWKPIIVLKGMYTVQEANSDHAEEIYSAIKQDVQSEMCKFGEVKKVVVIEDSLDAYVCIKFKTMDEAQNAAAHLASNNLAIPSTSSTAVRRASDMFFHDGRDLKSRPIIPPPTPSNNSVAGSSSSSNDNTTSIYDDINTVTRVTDDKATEREKDWERFLEGDDDSSDDDDDDDDEFIIHEEGEEDTLHPPE</sequence>
<dbReference type="EMBL" id="JABANP010000276">
    <property type="protein sequence ID" value="KAF4685136.1"/>
    <property type="molecule type" value="Genomic_DNA"/>
</dbReference>
<name>A0A7J6NN71_PEROL</name>
<feature type="compositionally biased region" description="Basic and acidic residues" evidence="2">
    <location>
        <begin position="1"/>
        <end position="12"/>
    </location>
</feature>
<dbReference type="OrthoDB" id="10258585at2759"/>
<feature type="region of interest" description="Disordered" evidence="2">
    <location>
        <begin position="1"/>
        <end position="36"/>
    </location>
</feature>
<dbReference type="Gene3D" id="3.30.70.330">
    <property type="match status" value="2"/>
</dbReference>
<dbReference type="SMART" id="SM00360">
    <property type="entry name" value="RRM"/>
    <property type="match status" value="1"/>
</dbReference>
<dbReference type="InterPro" id="IPR012677">
    <property type="entry name" value="Nucleotide-bd_a/b_plait_sf"/>
</dbReference>
<proteinExistence type="predicted"/>
<dbReference type="GO" id="GO:0003723">
    <property type="term" value="F:RNA binding"/>
    <property type="evidence" value="ECO:0007669"/>
    <property type="project" value="UniProtKB-UniRule"/>
</dbReference>
<comment type="caution">
    <text evidence="4">The sequence shown here is derived from an EMBL/GenBank/DDBJ whole genome shotgun (WGS) entry which is preliminary data.</text>
</comment>
<feature type="region of interest" description="Disordered" evidence="2">
    <location>
        <begin position="566"/>
        <end position="657"/>
    </location>
</feature>
<dbReference type="PANTHER" id="PTHR15608:SF0">
    <property type="entry name" value="HIV TAT-SPECIFIC FACTOR 1"/>
    <property type="match status" value="1"/>
</dbReference>
<gene>
    <name evidence="4" type="ORF">FOZ60_006826</name>
</gene>
<feature type="compositionally biased region" description="Acidic residues" evidence="2">
    <location>
        <begin position="627"/>
        <end position="641"/>
    </location>
</feature>
<dbReference type="PROSITE" id="PS50102">
    <property type="entry name" value="RRM"/>
    <property type="match status" value="1"/>
</dbReference>
<dbReference type="SUPFAM" id="SSF54928">
    <property type="entry name" value="RNA-binding domain, RBD"/>
    <property type="match status" value="2"/>
</dbReference>
<evidence type="ECO:0000256" key="1">
    <source>
        <dbReference type="PROSITE-ProRule" id="PRU00176"/>
    </source>
</evidence>
<feature type="domain" description="RRM" evidence="3">
    <location>
        <begin position="280"/>
        <end position="398"/>
    </location>
</feature>
<organism evidence="4 5">
    <name type="scientific">Perkinsus olseni</name>
    <name type="common">Perkinsus atlanticus</name>
    <dbReference type="NCBI Taxonomy" id="32597"/>
    <lineage>
        <taxon>Eukaryota</taxon>
        <taxon>Sar</taxon>
        <taxon>Alveolata</taxon>
        <taxon>Perkinsozoa</taxon>
        <taxon>Perkinsea</taxon>
        <taxon>Perkinsida</taxon>
        <taxon>Perkinsidae</taxon>
        <taxon>Perkinsus</taxon>
    </lineage>
</organism>
<evidence type="ECO:0000259" key="3">
    <source>
        <dbReference type="PROSITE" id="PS50102"/>
    </source>
</evidence>
<evidence type="ECO:0000256" key="2">
    <source>
        <dbReference type="SAM" id="MobiDB-lite"/>
    </source>
</evidence>
<feature type="region of interest" description="Disordered" evidence="2">
    <location>
        <begin position="320"/>
        <end position="361"/>
    </location>
</feature>
<dbReference type="PANTHER" id="PTHR15608">
    <property type="entry name" value="SPLICING FACTOR U2AF-ASSOCIATED PROTEIN 2"/>
    <property type="match status" value="1"/>
</dbReference>
<dbReference type="GO" id="GO:0005684">
    <property type="term" value="C:U2-type spliceosomal complex"/>
    <property type="evidence" value="ECO:0007669"/>
    <property type="project" value="TreeGrafter"/>
</dbReference>
<dbReference type="AlphaFoldDB" id="A0A7J6NN71"/>
<accession>A0A7J6NN71</accession>
<dbReference type="InterPro" id="IPR035979">
    <property type="entry name" value="RBD_domain_sf"/>
</dbReference>
<reference evidence="4 5" key="1">
    <citation type="submission" date="2020-04" db="EMBL/GenBank/DDBJ databases">
        <title>Perkinsus olseni comparative genomics.</title>
        <authorList>
            <person name="Bogema D.R."/>
        </authorList>
    </citation>
    <scope>NUCLEOTIDE SEQUENCE [LARGE SCALE GENOMIC DNA]</scope>
    <source>
        <strain evidence="4">00978-12</strain>
    </source>
</reference>
<feature type="compositionally biased region" description="Low complexity" evidence="2">
    <location>
        <begin position="581"/>
        <end position="598"/>
    </location>
</feature>
<feature type="compositionally biased region" description="Low complexity" evidence="2">
    <location>
        <begin position="122"/>
        <end position="131"/>
    </location>
</feature>
<dbReference type="GO" id="GO:0005686">
    <property type="term" value="C:U2 snRNP"/>
    <property type="evidence" value="ECO:0007669"/>
    <property type="project" value="TreeGrafter"/>
</dbReference>
<evidence type="ECO:0000313" key="4">
    <source>
        <dbReference type="EMBL" id="KAF4685136.1"/>
    </source>
</evidence>
<feature type="compositionally biased region" description="Basic and acidic residues" evidence="2">
    <location>
        <begin position="642"/>
        <end position="657"/>
    </location>
</feature>
<protein>
    <recommendedName>
        <fullName evidence="3">RRM domain-containing protein</fullName>
    </recommendedName>
</protein>
<dbReference type="Proteomes" id="UP000541610">
    <property type="component" value="Unassembled WGS sequence"/>
</dbReference>
<feature type="region of interest" description="Disordered" evidence="2">
    <location>
        <begin position="207"/>
        <end position="237"/>
    </location>
</feature>
<feature type="region of interest" description="Disordered" evidence="2">
    <location>
        <begin position="115"/>
        <end position="136"/>
    </location>
</feature>
<feature type="compositionally biased region" description="Low complexity" evidence="2">
    <location>
        <begin position="16"/>
        <end position="32"/>
    </location>
</feature>
<evidence type="ECO:0000313" key="5">
    <source>
        <dbReference type="Proteomes" id="UP000541610"/>
    </source>
</evidence>
<dbReference type="InterPro" id="IPR034393">
    <property type="entry name" value="TatSF1-like"/>
</dbReference>
<keyword evidence="1" id="KW-0694">RNA-binding</keyword>
<dbReference type="InterPro" id="IPR000504">
    <property type="entry name" value="RRM_dom"/>
</dbReference>